<organism evidence="1 2">
    <name type="scientific">Vararia minispora EC-137</name>
    <dbReference type="NCBI Taxonomy" id="1314806"/>
    <lineage>
        <taxon>Eukaryota</taxon>
        <taxon>Fungi</taxon>
        <taxon>Dikarya</taxon>
        <taxon>Basidiomycota</taxon>
        <taxon>Agaricomycotina</taxon>
        <taxon>Agaricomycetes</taxon>
        <taxon>Russulales</taxon>
        <taxon>Lachnocladiaceae</taxon>
        <taxon>Vararia</taxon>
    </lineage>
</organism>
<reference evidence="1" key="1">
    <citation type="submission" date="2021-02" db="EMBL/GenBank/DDBJ databases">
        <authorList>
            <consortium name="DOE Joint Genome Institute"/>
            <person name="Ahrendt S."/>
            <person name="Looney B.P."/>
            <person name="Miyauchi S."/>
            <person name="Morin E."/>
            <person name="Drula E."/>
            <person name="Courty P.E."/>
            <person name="Chicoki N."/>
            <person name="Fauchery L."/>
            <person name="Kohler A."/>
            <person name="Kuo A."/>
            <person name="Labutti K."/>
            <person name="Pangilinan J."/>
            <person name="Lipzen A."/>
            <person name="Riley R."/>
            <person name="Andreopoulos W."/>
            <person name="He G."/>
            <person name="Johnson J."/>
            <person name="Barry K.W."/>
            <person name="Grigoriev I.V."/>
            <person name="Nagy L."/>
            <person name="Hibbett D."/>
            <person name="Henrissat B."/>
            <person name="Matheny P.B."/>
            <person name="Labbe J."/>
            <person name="Martin F."/>
        </authorList>
    </citation>
    <scope>NUCLEOTIDE SEQUENCE</scope>
    <source>
        <strain evidence="1">EC-137</strain>
    </source>
</reference>
<accession>A0ACB8Q9R1</accession>
<keyword evidence="2" id="KW-1185">Reference proteome</keyword>
<comment type="caution">
    <text evidence="1">The sequence shown here is derived from an EMBL/GenBank/DDBJ whole genome shotgun (WGS) entry which is preliminary data.</text>
</comment>
<dbReference type="Proteomes" id="UP000814128">
    <property type="component" value="Unassembled WGS sequence"/>
</dbReference>
<protein>
    <submittedName>
        <fullName evidence="1">Uncharacterized protein</fullName>
    </submittedName>
</protein>
<dbReference type="EMBL" id="MU273753">
    <property type="protein sequence ID" value="KAI0028433.1"/>
    <property type="molecule type" value="Genomic_DNA"/>
</dbReference>
<reference evidence="1" key="2">
    <citation type="journal article" date="2022" name="New Phytol.">
        <title>Evolutionary transition to the ectomycorrhizal habit in the genomes of a hyperdiverse lineage of mushroom-forming fungi.</title>
        <authorList>
            <person name="Looney B."/>
            <person name="Miyauchi S."/>
            <person name="Morin E."/>
            <person name="Drula E."/>
            <person name="Courty P.E."/>
            <person name="Kohler A."/>
            <person name="Kuo A."/>
            <person name="LaButti K."/>
            <person name="Pangilinan J."/>
            <person name="Lipzen A."/>
            <person name="Riley R."/>
            <person name="Andreopoulos W."/>
            <person name="He G."/>
            <person name="Johnson J."/>
            <person name="Nolan M."/>
            <person name="Tritt A."/>
            <person name="Barry K.W."/>
            <person name="Grigoriev I.V."/>
            <person name="Nagy L.G."/>
            <person name="Hibbett D."/>
            <person name="Henrissat B."/>
            <person name="Matheny P.B."/>
            <person name="Labbe J."/>
            <person name="Martin F.M."/>
        </authorList>
    </citation>
    <scope>NUCLEOTIDE SEQUENCE</scope>
    <source>
        <strain evidence="1">EC-137</strain>
    </source>
</reference>
<gene>
    <name evidence="1" type="ORF">K488DRAFT_58616</name>
</gene>
<name>A0ACB8Q9R1_9AGAM</name>
<evidence type="ECO:0000313" key="1">
    <source>
        <dbReference type="EMBL" id="KAI0028433.1"/>
    </source>
</evidence>
<sequence length="137" mass="14902">AIDGERAKAEGTFAGGQRNHCRGVFPALSAGALYGGGQQVHCPPSVAASHRGIVERLLANPHIQRLAGYASEGFAYYFPHSYHHVCTHLRSLHGMLPYLRWPFTNSIYTGATFNLGSVAVTLEHNDHTNYPTIPCSI</sequence>
<evidence type="ECO:0000313" key="2">
    <source>
        <dbReference type="Proteomes" id="UP000814128"/>
    </source>
</evidence>
<proteinExistence type="predicted"/>
<feature type="non-terminal residue" evidence="1">
    <location>
        <position position="1"/>
    </location>
</feature>